<comment type="caution">
    <text evidence="2">The sequence shown here is derived from an EMBL/GenBank/DDBJ whole genome shotgun (WGS) entry which is preliminary data.</text>
</comment>
<evidence type="ECO:0000313" key="2">
    <source>
        <dbReference type="EMBL" id="KAJ5156974.1"/>
    </source>
</evidence>
<dbReference type="EMBL" id="JAPQKN010000006">
    <property type="protein sequence ID" value="KAJ5156974.1"/>
    <property type="molecule type" value="Genomic_DNA"/>
</dbReference>
<dbReference type="AlphaFoldDB" id="A0A9W9LI10"/>
<reference evidence="2" key="2">
    <citation type="journal article" date="2023" name="IMA Fungus">
        <title>Comparative genomic study of the Penicillium genus elucidates a diverse pangenome and 15 lateral gene transfer events.</title>
        <authorList>
            <person name="Petersen C."/>
            <person name="Sorensen T."/>
            <person name="Nielsen M.R."/>
            <person name="Sondergaard T.E."/>
            <person name="Sorensen J.L."/>
            <person name="Fitzpatrick D.A."/>
            <person name="Frisvad J.C."/>
            <person name="Nielsen K.L."/>
        </authorList>
    </citation>
    <scope>NUCLEOTIDE SEQUENCE</scope>
    <source>
        <strain evidence="2">IBT 26290</strain>
    </source>
</reference>
<protein>
    <submittedName>
        <fullName evidence="2">Uncharacterized protein</fullName>
    </submittedName>
</protein>
<evidence type="ECO:0000256" key="1">
    <source>
        <dbReference type="SAM" id="MobiDB-lite"/>
    </source>
</evidence>
<organism evidence="2 3">
    <name type="scientific">Penicillium canariense</name>
    <dbReference type="NCBI Taxonomy" id="189055"/>
    <lineage>
        <taxon>Eukaryota</taxon>
        <taxon>Fungi</taxon>
        <taxon>Dikarya</taxon>
        <taxon>Ascomycota</taxon>
        <taxon>Pezizomycotina</taxon>
        <taxon>Eurotiomycetes</taxon>
        <taxon>Eurotiomycetidae</taxon>
        <taxon>Eurotiales</taxon>
        <taxon>Aspergillaceae</taxon>
        <taxon>Penicillium</taxon>
    </lineage>
</organism>
<feature type="region of interest" description="Disordered" evidence="1">
    <location>
        <begin position="1"/>
        <end position="50"/>
    </location>
</feature>
<gene>
    <name evidence="2" type="ORF">N7482_008074</name>
</gene>
<accession>A0A9W9LI10</accession>
<evidence type="ECO:0000313" key="3">
    <source>
        <dbReference type="Proteomes" id="UP001149163"/>
    </source>
</evidence>
<dbReference type="GeneID" id="81429374"/>
<proteinExistence type="predicted"/>
<keyword evidence="3" id="KW-1185">Reference proteome</keyword>
<sequence length="67" mass="7075">MEAVGGLSPNARSGVDQFNDDMQSRAADVAPLRIDQSERPQNAAPAPTGLGIVAAEKEVQKEVQKDV</sequence>
<dbReference type="RefSeq" id="XP_056539963.1">
    <property type="nucleotide sequence ID" value="XM_056690198.1"/>
</dbReference>
<name>A0A9W9LI10_9EURO</name>
<reference evidence="2" key="1">
    <citation type="submission" date="2022-11" db="EMBL/GenBank/DDBJ databases">
        <authorList>
            <person name="Petersen C."/>
        </authorList>
    </citation>
    <scope>NUCLEOTIDE SEQUENCE</scope>
    <source>
        <strain evidence="2">IBT 26290</strain>
    </source>
</reference>
<dbReference type="Proteomes" id="UP001149163">
    <property type="component" value="Unassembled WGS sequence"/>
</dbReference>